<dbReference type="Proteomes" id="UP000762676">
    <property type="component" value="Unassembled WGS sequence"/>
</dbReference>
<gene>
    <name evidence="1" type="ORF">ElyMa_000634100</name>
</gene>
<comment type="caution">
    <text evidence="1">The sequence shown here is derived from an EMBL/GenBank/DDBJ whole genome shotgun (WGS) entry which is preliminary data.</text>
</comment>
<evidence type="ECO:0000313" key="1">
    <source>
        <dbReference type="EMBL" id="GFR82755.1"/>
    </source>
</evidence>
<proteinExistence type="predicted"/>
<protein>
    <submittedName>
        <fullName evidence="1">Uncharacterized protein</fullName>
    </submittedName>
</protein>
<dbReference type="AlphaFoldDB" id="A0AAV4GCF4"/>
<organism evidence="1 2">
    <name type="scientific">Elysia marginata</name>
    <dbReference type="NCBI Taxonomy" id="1093978"/>
    <lineage>
        <taxon>Eukaryota</taxon>
        <taxon>Metazoa</taxon>
        <taxon>Spiralia</taxon>
        <taxon>Lophotrochozoa</taxon>
        <taxon>Mollusca</taxon>
        <taxon>Gastropoda</taxon>
        <taxon>Heterobranchia</taxon>
        <taxon>Euthyneura</taxon>
        <taxon>Panpulmonata</taxon>
        <taxon>Sacoglossa</taxon>
        <taxon>Placobranchoidea</taxon>
        <taxon>Plakobranchidae</taxon>
        <taxon>Elysia</taxon>
    </lineage>
</organism>
<keyword evidence="2" id="KW-1185">Reference proteome</keyword>
<dbReference type="EMBL" id="BMAT01001291">
    <property type="protein sequence ID" value="GFR82755.1"/>
    <property type="molecule type" value="Genomic_DNA"/>
</dbReference>
<name>A0AAV4GCF4_9GAST</name>
<evidence type="ECO:0000313" key="2">
    <source>
        <dbReference type="Proteomes" id="UP000762676"/>
    </source>
</evidence>
<sequence>MFKQVWRSKLEAHLVCSWFLDNRPIRDSGMFVVQKDSLMFATSFLRNTDVAADGRIIGEKLTSYLSRPCDAGQVVNHQGNWAWIMTGNHSISRQAKY</sequence>
<accession>A0AAV4GCF4</accession>
<reference evidence="1 2" key="1">
    <citation type="journal article" date="2021" name="Elife">
        <title>Chloroplast acquisition without the gene transfer in kleptoplastic sea slugs, Plakobranchus ocellatus.</title>
        <authorList>
            <person name="Maeda T."/>
            <person name="Takahashi S."/>
            <person name="Yoshida T."/>
            <person name="Shimamura S."/>
            <person name="Takaki Y."/>
            <person name="Nagai Y."/>
            <person name="Toyoda A."/>
            <person name="Suzuki Y."/>
            <person name="Arimoto A."/>
            <person name="Ishii H."/>
            <person name="Satoh N."/>
            <person name="Nishiyama T."/>
            <person name="Hasebe M."/>
            <person name="Maruyama T."/>
            <person name="Minagawa J."/>
            <person name="Obokata J."/>
            <person name="Shigenobu S."/>
        </authorList>
    </citation>
    <scope>NUCLEOTIDE SEQUENCE [LARGE SCALE GENOMIC DNA]</scope>
</reference>